<dbReference type="RefSeq" id="WP_040264744.1">
    <property type="nucleotide sequence ID" value="NZ_CP050857.1"/>
</dbReference>
<sequence length="1017" mass="112967">MPNRLIRWTEDVITAVTRFAVSRDLPDYCDLQTIIRLTDDDRVHNPDLIAPYIMVTHNGDYLTVYEVVGSYRESDETLPEGQTDAWQGRLARMTEALTAHYRKTGHKISLVHECDPDGGRAEIQHLLAPQYRSLTRTGLDLAYLLDEQVEKLAPWVNRERTWLVCYTGRGVLAGHELRDENARLGELIKASPPAAFGQNPLLTDLAGLKIRHDAFIAQVERAFGDSGKGVLLRRLDAHEVGRVLRAQTDPLGTGNDWQPLLPDDPVMPRGVRQGKDVTALLAPWLNVQVMGAGVQQIRNNMLEINGVWHGTLAVSLGPQDPQSFRCLRKLLPRGVPWRIRLDLMPGGMRKLGLKHGVLDFTQWVPGLKPIWQSVSLLAARDRHDPVCVMSITVATWGDSPKTVTRNLTLVKQALDSWGVCGVTQTFGDPVRAWVATLTASSAASGPCLLYPPLSAALNLLPLTRPASAWNEDGNALFPTPDGKIMPVGLATPKQTKLTTILAGDSGGGKSVLLNRLTTIMATSANHHLPFVSVTDKGLSATGMVSLMRSALPLARQDEVLNIILRNEPAYCRNLFDIQLGLRAPLGYEEDFMTNLLTALCIDPATGDPPNSKDTGVILRRLVCEAFNAARNTPRRYEPGLVPEVDRAIEKTALWDRFPDYRENCSWYELCDVLQDVGETLAAQRAQFQAVPELADMPPLLGSADLTSIYGTIERDGSRELLVDYLARCLRDACRQYRMFAGRTRFMISPQARVINVDLQYVVGKETRVGHLQTGIMFLFAGHISGGDFVLPQFAGELFAGLNPRWHALHRARVEQLDQEVKTRVYDELHNARHVPFIFPMLETADREQRKHGVRTVLSSQYLRDFPEAVQRSANSVYMVAVDPDDEAVLRDRFQVPTVTLRRFMRMGSGAAADGSGVPFLGIFKIKGGSTLAHIMKHTVGPQELWALSTTPEDRALREMLEKDVGDETARRILGRFFPGGSAAKVIAHRRRTTGEISSDNAIRILADELVRQQGYDL</sequence>
<dbReference type="EMBL" id="CP050857">
    <property type="protein sequence ID" value="QLH64510.1"/>
    <property type="molecule type" value="Genomic_DNA"/>
</dbReference>
<dbReference type="SUPFAM" id="SSF52540">
    <property type="entry name" value="P-loop containing nucleoside triphosphate hydrolases"/>
    <property type="match status" value="1"/>
</dbReference>
<keyword evidence="1" id="KW-0067">ATP-binding</keyword>
<accession>A0A068Z7Z9</accession>
<protein>
    <submittedName>
        <fullName evidence="1">ATP-binding protein</fullName>
    </submittedName>
</protein>
<keyword evidence="1" id="KW-0547">Nucleotide-binding</keyword>
<proteinExistence type="predicted"/>
<name>A0A068Z7Z9_9GAMM</name>
<evidence type="ECO:0000313" key="2">
    <source>
        <dbReference type="Proteomes" id="UP000042738"/>
    </source>
</evidence>
<evidence type="ECO:0000313" key="1">
    <source>
        <dbReference type="EMBL" id="QLH64510.1"/>
    </source>
</evidence>
<dbReference type="STRING" id="138074.SYMBAF_190034"/>
<organism evidence="1 2">
    <name type="scientific">Serratia symbiotica</name>
    <dbReference type="NCBI Taxonomy" id="138074"/>
    <lineage>
        <taxon>Bacteria</taxon>
        <taxon>Pseudomonadati</taxon>
        <taxon>Pseudomonadota</taxon>
        <taxon>Gammaproteobacteria</taxon>
        <taxon>Enterobacterales</taxon>
        <taxon>Yersiniaceae</taxon>
        <taxon>Serratia</taxon>
    </lineage>
</organism>
<dbReference type="InterPro" id="IPR027417">
    <property type="entry name" value="P-loop_NTPase"/>
</dbReference>
<dbReference type="Proteomes" id="UP000042738">
    <property type="component" value="Plasmid pSsAf2.3-2"/>
</dbReference>
<dbReference type="GeneID" id="93738157"/>
<geneLocation type="plasmid" evidence="1 2">
    <name>pSsAf2.3-2</name>
</geneLocation>
<reference evidence="1 2" key="1">
    <citation type="journal article" date="2014" name="Genome Announc.">
        <title>Whole-Genome Sequence of Serratia symbiotica Strain CWBI-2.3T, a Free-Living Symbiont of the Black Bean Aphid Aphis fabae.</title>
        <authorList>
            <person name="Foray V."/>
            <person name="Grigorescu A.S."/>
            <person name="Sabri A."/>
            <person name="Haubruge E."/>
            <person name="Lognay G."/>
            <person name="Francis F."/>
            <person name="Fauconnier M.L."/>
            <person name="Hance T."/>
            <person name="Thonart P."/>
        </authorList>
    </citation>
    <scope>NUCLEOTIDE SEQUENCE [LARGE SCALE GENOMIC DNA]</scope>
    <source>
        <strain evidence="1">CWBI-2.3</strain>
        <plasmid evidence="1 2">pSsAf2.3-2</plasmid>
    </source>
</reference>
<dbReference type="GO" id="GO:0005524">
    <property type="term" value="F:ATP binding"/>
    <property type="evidence" value="ECO:0007669"/>
    <property type="project" value="UniProtKB-KW"/>
</dbReference>
<gene>
    <name evidence="1" type="ORF">SYMBAF_16920</name>
</gene>
<dbReference type="AlphaFoldDB" id="A0A068Z7Z9"/>
<keyword evidence="1" id="KW-0614">Plasmid</keyword>